<feature type="region of interest" description="Disordered" evidence="1">
    <location>
        <begin position="1"/>
        <end position="98"/>
    </location>
</feature>
<gene>
    <name evidence="2" type="ordered locus">LOC_Os11g15550</name>
</gene>
<evidence type="ECO:0000313" key="3">
    <source>
        <dbReference type="Proteomes" id="UP000000763"/>
    </source>
</evidence>
<dbReference type="Proteomes" id="UP000000763">
    <property type="component" value="Chromosome 11"/>
</dbReference>
<dbReference type="EMBL" id="AC145810">
    <property type="protein sequence ID" value="AAX95898.1"/>
    <property type="molecule type" value="Genomic_DNA"/>
</dbReference>
<evidence type="ECO:0000313" key="2">
    <source>
        <dbReference type="EMBL" id="AAX95898.1"/>
    </source>
</evidence>
<feature type="compositionally biased region" description="Basic and acidic residues" evidence="1">
    <location>
        <begin position="1"/>
        <end position="34"/>
    </location>
</feature>
<reference evidence="3" key="2">
    <citation type="journal article" date="2008" name="Nucleic Acids Res.">
        <title>The rice annotation project database (RAP-DB): 2008 update.</title>
        <authorList>
            <consortium name="The rice annotation project (RAP)"/>
        </authorList>
    </citation>
    <scope>GENOME REANNOTATION</scope>
    <source>
        <strain evidence="3">cv. Nipponbare</strain>
    </source>
</reference>
<organism evidence="2 3">
    <name type="scientific">Oryza sativa subsp. japonica</name>
    <name type="common">Rice</name>
    <dbReference type="NCBI Taxonomy" id="39947"/>
    <lineage>
        <taxon>Eukaryota</taxon>
        <taxon>Viridiplantae</taxon>
        <taxon>Streptophyta</taxon>
        <taxon>Embryophyta</taxon>
        <taxon>Tracheophyta</taxon>
        <taxon>Spermatophyta</taxon>
        <taxon>Magnoliopsida</taxon>
        <taxon>Liliopsida</taxon>
        <taxon>Poales</taxon>
        <taxon>Poaceae</taxon>
        <taxon>BOP clade</taxon>
        <taxon>Oryzoideae</taxon>
        <taxon>Oryzeae</taxon>
        <taxon>Oryzinae</taxon>
        <taxon>Oryza</taxon>
        <taxon>Oryza sativa</taxon>
    </lineage>
</organism>
<feature type="compositionally biased region" description="Low complexity" evidence="1">
    <location>
        <begin position="138"/>
        <end position="147"/>
    </location>
</feature>
<feature type="compositionally biased region" description="Basic residues" evidence="1">
    <location>
        <begin position="56"/>
        <end position="68"/>
    </location>
</feature>
<sequence>MDRVHGGGSRERTAEIDPSKTDGRDPSVHDRLTADDPDDVSGDVITGGGSGGASSHARRRTTARRRERRTPTDSGRHGELTGDQRNGAGATDGDGVKVKAAEKIGSTAATVLRRSTAMAKGRTRTAATWRPRWRPSRATATTGATAAHGWSGGDDGGTKSHGARALPTARGESKGGGG</sequence>
<accession>Q2R7N1</accession>
<name>Q2R7N1_ORYSJ</name>
<reference evidence="3" key="1">
    <citation type="journal article" date="2005" name="Nature">
        <title>The map-based sequence of the rice genome.</title>
        <authorList>
            <consortium name="International rice genome sequencing project (IRGSP)"/>
            <person name="Matsumoto T."/>
            <person name="Wu J."/>
            <person name="Kanamori H."/>
            <person name="Katayose Y."/>
            <person name="Fujisawa M."/>
            <person name="Namiki N."/>
            <person name="Mizuno H."/>
            <person name="Yamamoto K."/>
            <person name="Antonio B.A."/>
            <person name="Baba T."/>
            <person name="Sakata K."/>
            <person name="Nagamura Y."/>
            <person name="Aoki H."/>
            <person name="Arikawa K."/>
            <person name="Arita K."/>
            <person name="Bito T."/>
            <person name="Chiden Y."/>
            <person name="Fujitsuka N."/>
            <person name="Fukunaka R."/>
            <person name="Hamada M."/>
            <person name="Harada C."/>
            <person name="Hayashi A."/>
            <person name="Hijishita S."/>
            <person name="Honda M."/>
            <person name="Hosokawa S."/>
            <person name="Ichikawa Y."/>
            <person name="Idonuma A."/>
            <person name="Iijima M."/>
            <person name="Ikeda M."/>
            <person name="Ikeno M."/>
            <person name="Ito K."/>
            <person name="Ito S."/>
            <person name="Ito T."/>
            <person name="Ito Y."/>
            <person name="Ito Y."/>
            <person name="Iwabuchi A."/>
            <person name="Kamiya K."/>
            <person name="Karasawa W."/>
            <person name="Kurita K."/>
            <person name="Katagiri S."/>
            <person name="Kikuta A."/>
            <person name="Kobayashi H."/>
            <person name="Kobayashi N."/>
            <person name="Machita K."/>
            <person name="Maehara T."/>
            <person name="Masukawa M."/>
            <person name="Mizubayashi T."/>
            <person name="Mukai Y."/>
            <person name="Nagasaki H."/>
            <person name="Nagata Y."/>
            <person name="Naito S."/>
            <person name="Nakashima M."/>
            <person name="Nakama Y."/>
            <person name="Nakamichi Y."/>
            <person name="Nakamura M."/>
            <person name="Meguro A."/>
            <person name="Negishi M."/>
            <person name="Ohta I."/>
            <person name="Ohta T."/>
            <person name="Okamoto M."/>
            <person name="Ono N."/>
            <person name="Saji S."/>
            <person name="Sakaguchi M."/>
            <person name="Sakai K."/>
            <person name="Shibata M."/>
            <person name="Shimokawa T."/>
            <person name="Song J."/>
            <person name="Takazaki Y."/>
            <person name="Terasawa K."/>
            <person name="Tsugane M."/>
            <person name="Tsuji K."/>
            <person name="Ueda S."/>
            <person name="Waki K."/>
            <person name="Yamagata H."/>
            <person name="Yamamoto M."/>
            <person name="Yamamoto S."/>
            <person name="Yamane H."/>
            <person name="Yoshiki S."/>
            <person name="Yoshihara R."/>
            <person name="Yukawa K."/>
            <person name="Zhong H."/>
            <person name="Yano M."/>
            <person name="Yuan Q."/>
            <person name="Ouyang S."/>
            <person name="Liu J."/>
            <person name="Jones K.M."/>
            <person name="Gansberger K."/>
            <person name="Moffat K."/>
            <person name="Hill J."/>
            <person name="Bera J."/>
            <person name="Fadrosh D."/>
            <person name="Jin S."/>
            <person name="Johri S."/>
            <person name="Kim M."/>
            <person name="Overton L."/>
            <person name="Reardon M."/>
            <person name="Tsitrin T."/>
            <person name="Vuong H."/>
            <person name="Weaver B."/>
            <person name="Ciecko A."/>
            <person name="Tallon L."/>
            <person name="Jackson J."/>
            <person name="Pai G."/>
            <person name="Aken S.V."/>
            <person name="Utterback T."/>
            <person name="Reidmuller S."/>
            <person name="Feldblyum T."/>
            <person name="Hsiao J."/>
            <person name="Zismann V."/>
            <person name="Iobst S."/>
            <person name="de Vazeille A.R."/>
            <person name="Buell C.R."/>
            <person name="Ying K."/>
            <person name="Li Y."/>
            <person name="Lu T."/>
            <person name="Huang Y."/>
            <person name="Zhao Q."/>
            <person name="Feng Q."/>
            <person name="Zhang L."/>
            <person name="Zhu J."/>
            <person name="Weng Q."/>
            <person name="Mu J."/>
            <person name="Lu Y."/>
            <person name="Fan D."/>
            <person name="Liu Y."/>
            <person name="Guan J."/>
            <person name="Zhang Y."/>
            <person name="Yu S."/>
            <person name="Liu X."/>
            <person name="Zhang Y."/>
            <person name="Hong G."/>
            <person name="Han B."/>
            <person name="Choisne N."/>
            <person name="Demange N."/>
            <person name="Orjeda G."/>
            <person name="Samain S."/>
            <person name="Cattolico L."/>
            <person name="Pelletier E."/>
            <person name="Couloux A."/>
            <person name="Segurens B."/>
            <person name="Wincker P."/>
            <person name="D'Hont A."/>
            <person name="Scarpelli C."/>
            <person name="Weissenbach J."/>
            <person name="Salanoubat M."/>
            <person name="Quetier F."/>
            <person name="Yu Y."/>
            <person name="Kim H.R."/>
            <person name="Rambo T."/>
            <person name="Currie J."/>
            <person name="Collura K."/>
            <person name="Luo M."/>
            <person name="Yang T."/>
            <person name="Ammiraju J.S.S."/>
            <person name="Engler F."/>
            <person name="Soderlund C."/>
            <person name="Wing R.A."/>
            <person name="Palmer L.E."/>
            <person name="de la Bastide M."/>
            <person name="Spiegel L."/>
            <person name="Nascimento L."/>
            <person name="Zutavern T."/>
            <person name="O'Shaughnessy A."/>
            <person name="Dike S."/>
            <person name="Dedhia N."/>
            <person name="Preston R."/>
            <person name="Balija V."/>
            <person name="McCombie W.R."/>
            <person name="Chow T."/>
            <person name="Chen H."/>
            <person name="Chung M."/>
            <person name="Chen C."/>
            <person name="Shaw J."/>
            <person name="Wu H."/>
            <person name="Hsiao K."/>
            <person name="Chao Y."/>
            <person name="Chu M."/>
            <person name="Cheng C."/>
            <person name="Hour A."/>
            <person name="Lee P."/>
            <person name="Lin S."/>
            <person name="Lin Y."/>
            <person name="Liou J."/>
            <person name="Liu S."/>
            <person name="Hsing Y."/>
            <person name="Raghuvanshi S."/>
            <person name="Mohanty A."/>
            <person name="Bharti A.K."/>
            <person name="Gaur A."/>
            <person name="Gupta V."/>
            <person name="Kumar D."/>
            <person name="Ravi V."/>
            <person name="Vij S."/>
            <person name="Kapur A."/>
            <person name="Khurana P."/>
            <person name="Khurana P."/>
            <person name="Khurana J.P."/>
            <person name="Tyagi A.K."/>
            <person name="Gaikwad K."/>
            <person name="Singh A."/>
            <person name="Dalal V."/>
            <person name="Srivastava S."/>
            <person name="Dixit A."/>
            <person name="Pal A.K."/>
            <person name="Ghazi I.A."/>
            <person name="Yadav M."/>
            <person name="Pandit A."/>
            <person name="Bhargava A."/>
            <person name="Sureshbabu K."/>
            <person name="Batra K."/>
            <person name="Sharma T.R."/>
            <person name="Mohapatra T."/>
            <person name="Singh N.K."/>
            <person name="Messing J."/>
            <person name="Nelson A.B."/>
            <person name="Fuks G."/>
            <person name="Kavchok S."/>
            <person name="Keizer G."/>
            <person name="Linton E."/>
            <person name="Llaca V."/>
            <person name="Song R."/>
            <person name="Tanyolac B."/>
            <person name="Young S."/>
            <person name="Ho-Il K."/>
            <person name="Hahn J.H."/>
            <person name="Sangsakoo G."/>
            <person name="Vanavichit A."/>
            <person name="de Mattos Luiz.A.T."/>
            <person name="Zimmer P.D."/>
            <person name="Malone G."/>
            <person name="Dellagostin O."/>
            <person name="de Oliveira A.C."/>
            <person name="Bevan M."/>
            <person name="Bancroft I."/>
            <person name="Minx P."/>
            <person name="Cordum H."/>
            <person name="Wilson R."/>
            <person name="Cheng Z."/>
            <person name="Jin W."/>
            <person name="Jiang J."/>
            <person name="Leong S.A."/>
            <person name="Iwama H."/>
            <person name="Gojobori T."/>
            <person name="Itoh T."/>
            <person name="Niimura Y."/>
            <person name="Fujii Y."/>
            <person name="Habara T."/>
            <person name="Sakai H."/>
            <person name="Sato Y."/>
            <person name="Wilson G."/>
            <person name="Kumar K."/>
            <person name="McCouch S."/>
            <person name="Juretic N."/>
            <person name="Hoen D."/>
            <person name="Wright S."/>
            <person name="Bruskiewich R."/>
            <person name="Bureau T."/>
            <person name="Miyao A."/>
            <person name="Hirochika H."/>
            <person name="Nishikawa T."/>
            <person name="Kadowaki K."/>
            <person name="Sugiura M."/>
            <person name="Burr B."/>
            <person name="Sasaki T."/>
        </authorList>
    </citation>
    <scope>NUCLEOTIDE SEQUENCE [LARGE SCALE GENOMIC DNA]</scope>
    <source>
        <strain evidence="3">cv. Nipponbare</strain>
    </source>
</reference>
<protein>
    <submittedName>
        <fullName evidence="2">Retrotransposon protein, putative, Ty3-gypsy sub-class</fullName>
    </submittedName>
</protein>
<evidence type="ECO:0000256" key="1">
    <source>
        <dbReference type="SAM" id="MobiDB-lite"/>
    </source>
</evidence>
<feature type="compositionally biased region" description="Basic and acidic residues" evidence="1">
    <location>
        <begin position="69"/>
        <end position="82"/>
    </location>
</feature>
<proteinExistence type="predicted"/>
<feature type="region of interest" description="Disordered" evidence="1">
    <location>
        <begin position="113"/>
        <end position="178"/>
    </location>
</feature>
<dbReference type="AlphaFoldDB" id="Q2R7N1"/>